<protein>
    <recommendedName>
        <fullName evidence="1">ABC-type transport auxiliary lipoprotein component domain-containing protein</fullName>
    </recommendedName>
</protein>
<dbReference type="EMBL" id="CP003181">
    <property type="protein sequence ID" value="AHJ61940.1"/>
    <property type="molecule type" value="Genomic_DNA"/>
</dbReference>
<evidence type="ECO:0000313" key="2">
    <source>
        <dbReference type="EMBL" id="AHJ61940.1"/>
    </source>
</evidence>
<evidence type="ECO:0000259" key="1">
    <source>
        <dbReference type="Pfam" id="PF03886"/>
    </source>
</evidence>
<proteinExistence type="predicted"/>
<accession>A0AAN0RBT5</accession>
<name>A0AAN0RBT5_9PROT</name>
<dbReference type="AlphaFoldDB" id="A0AAN0RBT5"/>
<reference evidence="3" key="1">
    <citation type="submission" date="2012-06" db="EMBL/GenBank/DDBJ databases">
        <title>Genome analysis of multiple Granulibacter bethesdensis isolates demonstrates substantial genome diversity.</title>
        <authorList>
            <person name="Greenberg D.E."/>
            <person name="Porcella S.F."/>
            <person name="Zarember K."/>
            <person name="Zelazny A.M."/>
            <person name="Bruno D."/>
            <person name="Martens C."/>
            <person name="Barbian K.D."/>
            <person name="Jaske E."/>
            <person name="Holland S.M."/>
        </authorList>
    </citation>
    <scope>NUCLEOTIDE SEQUENCE [LARGE SCALE GENOMIC DNA]</scope>
    <source>
        <strain evidence="3">CGDNIH3</strain>
    </source>
</reference>
<organism evidence="2 3">
    <name type="scientific">Granulibacter bethesdensis</name>
    <dbReference type="NCBI Taxonomy" id="364410"/>
    <lineage>
        <taxon>Bacteria</taxon>
        <taxon>Pseudomonadati</taxon>
        <taxon>Pseudomonadota</taxon>
        <taxon>Alphaproteobacteria</taxon>
        <taxon>Acetobacterales</taxon>
        <taxon>Acetobacteraceae</taxon>
        <taxon>Granulibacter</taxon>
    </lineage>
</organism>
<dbReference type="Pfam" id="PF03886">
    <property type="entry name" value="ABC_trans_aux"/>
    <property type="match status" value="1"/>
</dbReference>
<dbReference type="Proteomes" id="UP000019438">
    <property type="component" value="Chromosome"/>
</dbReference>
<feature type="domain" description="ABC-type transport auxiliary lipoprotein component" evidence="1">
    <location>
        <begin position="61"/>
        <end position="216"/>
    </location>
</feature>
<gene>
    <name evidence="2" type="ORF">GbCGDNIH3_0191</name>
</gene>
<evidence type="ECO:0000313" key="3">
    <source>
        <dbReference type="Proteomes" id="UP000019438"/>
    </source>
</evidence>
<dbReference type="SUPFAM" id="SSF159594">
    <property type="entry name" value="XCC0632-like"/>
    <property type="match status" value="1"/>
</dbReference>
<dbReference type="Gene3D" id="3.40.50.10610">
    <property type="entry name" value="ABC-type transport auxiliary lipoprotein component"/>
    <property type="match status" value="1"/>
</dbReference>
<dbReference type="InterPro" id="IPR005586">
    <property type="entry name" value="ABC_trans_aux"/>
</dbReference>
<sequence>MPKQESADPMVFKQPAMISSGHGCAGTVQRRAVLGGLAAGLAGLSGCASPNPQLFTLATVPPARVYQGDWLVELRRVGLPAYLDRPEIVRSSDGYRVFLASNQRWAEPLTDMVDRILRQDLSLRLPGSTVFSESGAISADPTVIVEADLQRFESPGDGTVLLLAQFAIRSSRSHTALMAQPVRISHTTAGGGSATETASLVAALSAALAEMADAMAAAVARTAPDVPRLDG</sequence>
<dbReference type="KEGG" id="gbc:GbCGDNIH3_0191"/>